<gene>
    <name evidence="2" type="ORF">IZO911_LOCUS18703</name>
    <name evidence="3" type="ORF">KXQ929_LOCUS16217</name>
</gene>
<feature type="domain" description="Ricin B lectin" evidence="1">
    <location>
        <begin position="3"/>
        <end position="88"/>
    </location>
</feature>
<dbReference type="EMBL" id="CAJOBB010000971">
    <property type="protein sequence ID" value="CAF3786808.1"/>
    <property type="molecule type" value="Genomic_DNA"/>
</dbReference>
<organism evidence="2 4">
    <name type="scientific">Adineta steineri</name>
    <dbReference type="NCBI Taxonomy" id="433720"/>
    <lineage>
        <taxon>Eukaryota</taxon>
        <taxon>Metazoa</taxon>
        <taxon>Spiralia</taxon>
        <taxon>Gnathifera</taxon>
        <taxon>Rotifera</taxon>
        <taxon>Eurotatoria</taxon>
        <taxon>Bdelloidea</taxon>
        <taxon>Adinetida</taxon>
        <taxon>Adinetidae</taxon>
        <taxon>Adineta</taxon>
    </lineage>
</organism>
<dbReference type="SUPFAM" id="SSF50370">
    <property type="entry name" value="Ricin B-like lectins"/>
    <property type="match status" value="1"/>
</dbReference>
<proteinExistence type="predicted"/>
<evidence type="ECO:0000259" key="1">
    <source>
        <dbReference type="Pfam" id="PF14200"/>
    </source>
</evidence>
<sequence length="178" mass="20706">MHDQWYFASEQIPEGLYLIEALQSGKFITFTPERSTLVQQDQNAENDNESQVFEIQHIGYRDFIIRHHLTGLVLTVHNASPSPCAPVVLSRYMGDRTPYQTVNFERSNNQSNDMIIFIKHTRMVIDIDGGSQSSNARLLQIPQKKNNFDQTSQRFRLHPFINRRTQELTSTIPDEFFC</sequence>
<dbReference type="InterPro" id="IPR035992">
    <property type="entry name" value="Ricin_B-like_lectins"/>
</dbReference>
<dbReference type="CDD" id="cd00161">
    <property type="entry name" value="beta-trefoil_Ricin-like"/>
    <property type="match status" value="1"/>
</dbReference>
<dbReference type="Proteomes" id="UP000663868">
    <property type="component" value="Unassembled WGS sequence"/>
</dbReference>
<evidence type="ECO:0000313" key="2">
    <source>
        <dbReference type="EMBL" id="CAF1020662.1"/>
    </source>
</evidence>
<dbReference type="Proteomes" id="UP000663860">
    <property type="component" value="Unassembled WGS sequence"/>
</dbReference>
<dbReference type="AlphaFoldDB" id="A0A814I7J2"/>
<name>A0A814I7J2_9BILA</name>
<evidence type="ECO:0000313" key="4">
    <source>
        <dbReference type="Proteomes" id="UP000663860"/>
    </source>
</evidence>
<protein>
    <recommendedName>
        <fullName evidence="1">Ricin B lectin domain-containing protein</fullName>
    </recommendedName>
</protein>
<dbReference type="EMBL" id="CAJNOE010000182">
    <property type="protein sequence ID" value="CAF1020662.1"/>
    <property type="molecule type" value="Genomic_DNA"/>
</dbReference>
<dbReference type="Pfam" id="PF14200">
    <property type="entry name" value="RicinB_lectin_2"/>
    <property type="match status" value="1"/>
</dbReference>
<reference evidence="2" key="1">
    <citation type="submission" date="2021-02" db="EMBL/GenBank/DDBJ databases">
        <authorList>
            <person name="Nowell W R."/>
        </authorList>
    </citation>
    <scope>NUCLEOTIDE SEQUENCE</scope>
</reference>
<evidence type="ECO:0000313" key="3">
    <source>
        <dbReference type="EMBL" id="CAF3786808.1"/>
    </source>
</evidence>
<dbReference type="Gene3D" id="2.80.10.50">
    <property type="match status" value="1"/>
</dbReference>
<comment type="caution">
    <text evidence="2">The sequence shown here is derived from an EMBL/GenBank/DDBJ whole genome shotgun (WGS) entry which is preliminary data.</text>
</comment>
<dbReference type="InterPro" id="IPR000772">
    <property type="entry name" value="Ricin_B_lectin"/>
</dbReference>
<accession>A0A814I7J2</accession>